<gene>
    <name evidence="1" type="ORF">MRB53_031308</name>
</gene>
<name>A0ACC2KNN5_PERAE</name>
<evidence type="ECO:0000313" key="2">
    <source>
        <dbReference type="Proteomes" id="UP001234297"/>
    </source>
</evidence>
<organism evidence="1 2">
    <name type="scientific">Persea americana</name>
    <name type="common">Avocado</name>
    <dbReference type="NCBI Taxonomy" id="3435"/>
    <lineage>
        <taxon>Eukaryota</taxon>
        <taxon>Viridiplantae</taxon>
        <taxon>Streptophyta</taxon>
        <taxon>Embryophyta</taxon>
        <taxon>Tracheophyta</taxon>
        <taxon>Spermatophyta</taxon>
        <taxon>Magnoliopsida</taxon>
        <taxon>Magnoliidae</taxon>
        <taxon>Laurales</taxon>
        <taxon>Lauraceae</taxon>
        <taxon>Persea</taxon>
    </lineage>
</organism>
<proteinExistence type="predicted"/>
<dbReference type="Proteomes" id="UP001234297">
    <property type="component" value="Chromosome 10"/>
</dbReference>
<reference evidence="1 2" key="1">
    <citation type="journal article" date="2022" name="Hortic Res">
        <title>A haplotype resolved chromosomal level avocado genome allows analysis of novel avocado genes.</title>
        <authorList>
            <person name="Nath O."/>
            <person name="Fletcher S.J."/>
            <person name="Hayward A."/>
            <person name="Shaw L.M."/>
            <person name="Masouleh A.K."/>
            <person name="Furtado A."/>
            <person name="Henry R.J."/>
            <person name="Mitter N."/>
        </authorList>
    </citation>
    <scope>NUCLEOTIDE SEQUENCE [LARGE SCALE GENOMIC DNA]</scope>
    <source>
        <strain evidence="2">cv. Hass</strain>
    </source>
</reference>
<evidence type="ECO:0000313" key="1">
    <source>
        <dbReference type="EMBL" id="KAJ8622779.1"/>
    </source>
</evidence>
<comment type="caution">
    <text evidence="1">The sequence shown here is derived from an EMBL/GenBank/DDBJ whole genome shotgun (WGS) entry which is preliminary data.</text>
</comment>
<accession>A0ACC2KNN5</accession>
<keyword evidence="2" id="KW-1185">Reference proteome</keyword>
<dbReference type="EMBL" id="CM056818">
    <property type="protein sequence ID" value="KAJ8622779.1"/>
    <property type="molecule type" value="Genomic_DNA"/>
</dbReference>
<sequence>MALCPVDDEDLLTHTLNGLPSEYGPFKTSIRTQSSGISLEELHVLLLREEMSIETSQCSVLDHSATFISSTDIDSGSAVTGKSGYGTTSNCGSRKSGNRSARHGRGGRGGRNNRASLAKCSSTLPSRLEMKIEALKVSHDMKASLAKCSDTLPSRLEMKLEALKVRSKWIPLSQTASYGKFLYCI</sequence>
<protein>
    <submittedName>
        <fullName evidence="1">Uncharacterized protein</fullName>
    </submittedName>
</protein>